<name>A0A0E9RJA1_ANGAN</name>
<evidence type="ECO:0000313" key="1">
    <source>
        <dbReference type="EMBL" id="JAH29189.1"/>
    </source>
</evidence>
<dbReference type="AlphaFoldDB" id="A0A0E9RJA1"/>
<organism evidence="1">
    <name type="scientific">Anguilla anguilla</name>
    <name type="common">European freshwater eel</name>
    <name type="synonym">Muraena anguilla</name>
    <dbReference type="NCBI Taxonomy" id="7936"/>
    <lineage>
        <taxon>Eukaryota</taxon>
        <taxon>Metazoa</taxon>
        <taxon>Chordata</taxon>
        <taxon>Craniata</taxon>
        <taxon>Vertebrata</taxon>
        <taxon>Euteleostomi</taxon>
        <taxon>Actinopterygii</taxon>
        <taxon>Neopterygii</taxon>
        <taxon>Teleostei</taxon>
        <taxon>Anguilliformes</taxon>
        <taxon>Anguillidae</taxon>
        <taxon>Anguilla</taxon>
    </lineage>
</organism>
<sequence length="42" mass="4694">MILHSPKTICLKKKQHNVSFFNAPACVVKDNTFSVTFNTAVL</sequence>
<protein>
    <submittedName>
        <fullName evidence="1">Uncharacterized protein</fullName>
    </submittedName>
</protein>
<dbReference type="EMBL" id="GBXM01079388">
    <property type="protein sequence ID" value="JAH29189.1"/>
    <property type="molecule type" value="Transcribed_RNA"/>
</dbReference>
<proteinExistence type="predicted"/>
<reference evidence="1" key="2">
    <citation type="journal article" date="2015" name="Fish Shellfish Immunol.">
        <title>Early steps in the European eel (Anguilla anguilla)-Vibrio vulnificus interaction in the gills: Role of the RtxA13 toxin.</title>
        <authorList>
            <person name="Callol A."/>
            <person name="Pajuelo D."/>
            <person name="Ebbesson L."/>
            <person name="Teles M."/>
            <person name="MacKenzie S."/>
            <person name="Amaro C."/>
        </authorList>
    </citation>
    <scope>NUCLEOTIDE SEQUENCE</scope>
</reference>
<accession>A0A0E9RJA1</accession>
<reference evidence="1" key="1">
    <citation type="submission" date="2014-11" db="EMBL/GenBank/DDBJ databases">
        <authorList>
            <person name="Amaro Gonzalez C."/>
        </authorList>
    </citation>
    <scope>NUCLEOTIDE SEQUENCE</scope>
</reference>